<reference evidence="2 3" key="1">
    <citation type="submission" date="2019-03" db="EMBL/GenBank/DDBJ databases">
        <title>Genomics of glacier-inhabiting Cryobacterium strains.</title>
        <authorList>
            <person name="Liu Q."/>
            <person name="Xin Y.-H."/>
        </authorList>
    </citation>
    <scope>NUCLEOTIDE SEQUENCE [LARGE SCALE GENOMIC DNA]</scope>
    <source>
        <strain evidence="2 3">MDB2-B</strain>
    </source>
</reference>
<proteinExistence type="predicted"/>
<dbReference type="RefSeq" id="WP_134533947.1">
    <property type="nucleotide sequence ID" value="NZ_SOFG01000011.1"/>
</dbReference>
<sequence length="159" mass="16300">MRARVLLSVLLTAGILLGTSGCNLLAPQSTTNHYDASDGVSGNVGDLQVRNAIVLSTDGKTGSLLVTVVNASDSAHSLSVQYTAATGKVTQQVTLKPQSSTAIGTTGGPVITLENIDAPLGSLFPVYFQYGTETGLQLLAPVLDGTLPQYSTLLPTTAP</sequence>
<feature type="chain" id="PRO_5047350217" description="DNA modification methylase" evidence="1">
    <location>
        <begin position="26"/>
        <end position="159"/>
    </location>
</feature>
<evidence type="ECO:0008006" key="4">
    <source>
        <dbReference type="Google" id="ProtNLM"/>
    </source>
</evidence>
<organism evidence="2 3">
    <name type="scientific">Cryobacterium algoricola</name>
    <dbReference type="NCBI Taxonomy" id="1259183"/>
    <lineage>
        <taxon>Bacteria</taxon>
        <taxon>Bacillati</taxon>
        <taxon>Actinomycetota</taxon>
        <taxon>Actinomycetes</taxon>
        <taxon>Micrococcales</taxon>
        <taxon>Microbacteriaceae</taxon>
        <taxon>Cryobacterium</taxon>
    </lineage>
</organism>
<accession>A0ABY2IEF7</accession>
<evidence type="ECO:0000256" key="1">
    <source>
        <dbReference type="SAM" id="SignalP"/>
    </source>
</evidence>
<keyword evidence="1" id="KW-0732">Signal</keyword>
<dbReference type="EMBL" id="SOFG01000011">
    <property type="protein sequence ID" value="TFB86938.1"/>
    <property type="molecule type" value="Genomic_DNA"/>
</dbReference>
<name>A0ABY2IEF7_9MICO</name>
<protein>
    <recommendedName>
        <fullName evidence="4">DNA modification methylase</fullName>
    </recommendedName>
</protein>
<gene>
    <name evidence="2" type="ORF">E3O44_07175</name>
</gene>
<evidence type="ECO:0000313" key="2">
    <source>
        <dbReference type="EMBL" id="TFB86938.1"/>
    </source>
</evidence>
<comment type="caution">
    <text evidence="2">The sequence shown here is derived from an EMBL/GenBank/DDBJ whole genome shotgun (WGS) entry which is preliminary data.</text>
</comment>
<evidence type="ECO:0000313" key="3">
    <source>
        <dbReference type="Proteomes" id="UP000297608"/>
    </source>
</evidence>
<feature type="signal peptide" evidence="1">
    <location>
        <begin position="1"/>
        <end position="25"/>
    </location>
</feature>
<keyword evidence="3" id="KW-1185">Reference proteome</keyword>
<dbReference type="PROSITE" id="PS51257">
    <property type="entry name" value="PROKAR_LIPOPROTEIN"/>
    <property type="match status" value="1"/>
</dbReference>
<dbReference type="Proteomes" id="UP000297608">
    <property type="component" value="Unassembled WGS sequence"/>
</dbReference>